<comment type="function">
    <text evidence="6 9">Catalyzes cyclization of the linear tetrapyrrole, hydroxymethylbilane, to the macrocyclic uroporphyrinogen III.</text>
</comment>
<name>A0A7W6ZSU1_9HYPH</name>
<evidence type="ECO:0000256" key="6">
    <source>
        <dbReference type="ARBA" id="ARBA00037589"/>
    </source>
</evidence>
<protein>
    <recommendedName>
        <fullName evidence="7 9">Uroporphyrinogen-III synthase</fullName>
        <ecNumber evidence="3 9">4.2.1.75</ecNumber>
    </recommendedName>
</protein>
<evidence type="ECO:0000259" key="10">
    <source>
        <dbReference type="Pfam" id="PF02602"/>
    </source>
</evidence>
<dbReference type="InterPro" id="IPR003754">
    <property type="entry name" value="4pyrrol_synth_uPrphyn_synth"/>
</dbReference>
<feature type="domain" description="Tetrapyrrole biosynthesis uroporphyrinogen III synthase" evidence="10">
    <location>
        <begin position="14"/>
        <end position="236"/>
    </location>
</feature>
<dbReference type="CDD" id="cd06578">
    <property type="entry name" value="HemD"/>
    <property type="match status" value="1"/>
</dbReference>
<evidence type="ECO:0000256" key="3">
    <source>
        <dbReference type="ARBA" id="ARBA00013109"/>
    </source>
</evidence>
<dbReference type="GO" id="GO:0006780">
    <property type="term" value="P:uroporphyrinogen III biosynthetic process"/>
    <property type="evidence" value="ECO:0007669"/>
    <property type="project" value="UniProtKB-UniRule"/>
</dbReference>
<keyword evidence="12" id="KW-1185">Reference proteome</keyword>
<comment type="caution">
    <text evidence="11">The sequence shown here is derived from an EMBL/GenBank/DDBJ whole genome shotgun (WGS) entry which is preliminary data.</text>
</comment>
<evidence type="ECO:0000256" key="8">
    <source>
        <dbReference type="ARBA" id="ARBA00048617"/>
    </source>
</evidence>
<dbReference type="OrthoDB" id="7163809at2"/>
<organism evidence="11 12">
    <name type="scientific">Rhizobium leucaenae</name>
    <dbReference type="NCBI Taxonomy" id="29450"/>
    <lineage>
        <taxon>Bacteria</taxon>
        <taxon>Pseudomonadati</taxon>
        <taxon>Pseudomonadota</taxon>
        <taxon>Alphaproteobacteria</taxon>
        <taxon>Hyphomicrobiales</taxon>
        <taxon>Rhizobiaceae</taxon>
        <taxon>Rhizobium/Agrobacterium group</taxon>
        <taxon>Rhizobium</taxon>
    </lineage>
</organism>
<sequence length="242" mass="25969">MRVVVTRPEHSGERTARRLAEMGHEAVLLPLSKPVHHVDATWQALSDTRGAIAVTSAEAIRTLAAIGNPLEPHLGRPLFAVGKATADEAKSVGFIDVFASEGSGTELAELVSRKCTGNPQAPLLYLAGAPRAAGFEARLTGLNIPFQTVECYRMQDIVIGGAVLRRLFLDASADAVLLYSHQTAIRFFSLPFLQQHSNLLASTRFLCLSKAIAEAVPAFLHSHVDIANMPDEDSLLALLAAK</sequence>
<comment type="pathway">
    <text evidence="1 9">Porphyrin-containing compound metabolism; protoporphyrin-IX biosynthesis; coproporphyrinogen-III from 5-aminolevulinate: step 3/4.</text>
</comment>
<dbReference type="Pfam" id="PF02602">
    <property type="entry name" value="HEM4"/>
    <property type="match status" value="1"/>
</dbReference>
<gene>
    <name evidence="11" type="ORF">GGE60_002243</name>
</gene>
<evidence type="ECO:0000313" key="11">
    <source>
        <dbReference type="EMBL" id="MBB4568132.1"/>
    </source>
</evidence>
<reference evidence="11 12" key="1">
    <citation type="submission" date="2020-08" db="EMBL/GenBank/DDBJ databases">
        <title>Genomic Encyclopedia of Type Strains, Phase IV (KMG-V): Genome sequencing to study the core and pangenomes of soil and plant-associated prokaryotes.</title>
        <authorList>
            <person name="Whitman W."/>
        </authorList>
    </citation>
    <scope>NUCLEOTIDE SEQUENCE [LARGE SCALE GENOMIC DNA]</scope>
    <source>
        <strain evidence="11 12">SEMIA 492</strain>
    </source>
</reference>
<dbReference type="NCBIfam" id="NF006621">
    <property type="entry name" value="PRK09189.1"/>
    <property type="match status" value="1"/>
</dbReference>
<evidence type="ECO:0000256" key="4">
    <source>
        <dbReference type="ARBA" id="ARBA00023239"/>
    </source>
</evidence>
<dbReference type="PANTHER" id="PTHR38042:SF1">
    <property type="entry name" value="UROPORPHYRINOGEN-III SYNTHASE, CHLOROPLASTIC"/>
    <property type="match status" value="1"/>
</dbReference>
<comment type="similarity">
    <text evidence="2 9">Belongs to the uroporphyrinogen-III synthase family.</text>
</comment>
<dbReference type="SUPFAM" id="SSF69618">
    <property type="entry name" value="HemD-like"/>
    <property type="match status" value="1"/>
</dbReference>
<keyword evidence="5 9" id="KW-0627">Porphyrin biosynthesis</keyword>
<dbReference type="PANTHER" id="PTHR38042">
    <property type="entry name" value="UROPORPHYRINOGEN-III SYNTHASE, CHLOROPLASTIC"/>
    <property type="match status" value="1"/>
</dbReference>
<dbReference type="EMBL" id="JACIIG010000004">
    <property type="protein sequence ID" value="MBB4568132.1"/>
    <property type="molecule type" value="Genomic_DNA"/>
</dbReference>
<evidence type="ECO:0000313" key="12">
    <source>
        <dbReference type="Proteomes" id="UP000543836"/>
    </source>
</evidence>
<evidence type="ECO:0000256" key="9">
    <source>
        <dbReference type="RuleBase" id="RU366031"/>
    </source>
</evidence>
<comment type="catalytic activity">
    <reaction evidence="8 9">
        <text>hydroxymethylbilane = uroporphyrinogen III + H2O</text>
        <dbReference type="Rhea" id="RHEA:18965"/>
        <dbReference type="ChEBI" id="CHEBI:15377"/>
        <dbReference type="ChEBI" id="CHEBI:57308"/>
        <dbReference type="ChEBI" id="CHEBI:57845"/>
        <dbReference type="EC" id="4.2.1.75"/>
    </reaction>
</comment>
<dbReference type="EC" id="4.2.1.75" evidence="3 9"/>
<evidence type="ECO:0000256" key="2">
    <source>
        <dbReference type="ARBA" id="ARBA00008133"/>
    </source>
</evidence>
<evidence type="ECO:0000256" key="5">
    <source>
        <dbReference type="ARBA" id="ARBA00023244"/>
    </source>
</evidence>
<dbReference type="InterPro" id="IPR039793">
    <property type="entry name" value="UROS/Hem4"/>
</dbReference>
<dbReference type="GO" id="GO:0004852">
    <property type="term" value="F:uroporphyrinogen-III synthase activity"/>
    <property type="evidence" value="ECO:0007669"/>
    <property type="project" value="UniProtKB-UniRule"/>
</dbReference>
<evidence type="ECO:0000256" key="7">
    <source>
        <dbReference type="ARBA" id="ARBA00040167"/>
    </source>
</evidence>
<accession>A0A7W6ZSU1</accession>
<evidence type="ECO:0000256" key="1">
    <source>
        <dbReference type="ARBA" id="ARBA00004772"/>
    </source>
</evidence>
<dbReference type="InterPro" id="IPR036108">
    <property type="entry name" value="4pyrrol_syn_uPrphyn_synt_sf"/>
</dbReference>
<dbReference type="AlphaFoldDB" id="A0A7W6ZSU1"/>
<dbReference type="RefSeq" id="WP_028751304.1">
    <property type="nucleotide sequence ID" value="NZ_JACIIG010000004.1"/>
</dbReference>
<keyword evidence="4 9" id="KW-0456">Lyase</keyword>
<dbReference type="Gene3D" id="3.40.50.10090">
    <property type="match status" value="2"/>
</dbReference>
<proteinExistence type="inferred from homology"/>
<dbReference type="GO" id="GO:0006782">
    <property type="term" value="P:protoporphyrinogen IX biosynthetic process"/>
    <property type="evidence" value="ECO:0007669"/>
    <property type="project" value="UniProtKB-UniRule"/>
</dbReference>
<dbReference type="Proteomes" id="UP000543836">
    <property type="component" value="Unassembled WGS sequence"/>
</dbReference>